<organism evidence="1 2">
    <name type="scientific">Nocardioides nanhaiensis</name>
    <dbReference type="NCBI Taxonomy" id="1476871"/>
    <lineage>
        <taxon>Bacteria</taxon>
        <taxon>Bacillati</taxon>
        <taxon>Actinomycetota</taxon>
        <taxon>Actinomycetes</taxon>
        <taxon>Propionibacteriales</taxon>
        <taxon>Nocardioidaceae</taxon>
        <taxon>Nocardioides</taxon>
    </lineage>
</organism>
<evidence type="ECO:0008006" key="3">
    <source>
        <dbReference type="Google" id="ProtNLM"/>
    </source>
</evidence>
<gene>
    <name evidence="1" type="ORF">GCM10023226_01470</name>
</gene>
<dbReference type="Proteomes" id="UP001500621">
    <property type="component" value="Unassembled WGS sequence"/>
</dbReference>
<dbReference type="InterPro" id="IPR027417">
    <property type="entry name" value="P-loop_NTPase"/>
</dbReference>
<dbReference type="EMBL" id="BAABIM010000001">
    <property type="protein sequence ID" value="GAA4669020.1"/>
    <property type="molecule type" value="Genomic_DNA"/>
</dbReference>
<dbReference type="SUPFAM" id="SSF52540">
    <property type="entry name" value="P-loop containing nucleoside triphosphate hydrolases"/>
    <property type="match status" value="1"/>
</dbReference>
<evidence type="ECO:0000313" key="2">
    <source>
        <dbReference type="Proteomes" id="UP001500621"/>
    </source>
</evidence>
<dbReference type="RefSeq" id="WP_345262126.1">
    <property type="nucleotide sequence ID" value="NZ_BAABIM010000001.1"/>
</dbReference>
<protein>
    <recommendedName>
        <fullName evidence="3">Sulfotransferase</fullName>
    </recommendedName>
</protein>
<accession>A0ABP8VRU0</accession>
<dbReference type="Gene3D" id="3.40.50.300">
    <property type="entry name" value="P-loop containing nucleotide triphosphate hydrolases"/>
    <property type="match status" value="1"/>
</dbReference>
<evidence type="ECO:0000313" key="1">
    <source>
        <dbReference type="EMBL" id="GAA4669020.1"/>
    </source>
</evidence>
<comment type="caution">
    <text evidence="1">The sequence shown here is derived from an EMBL/GenBank/DDBJ whole genome shotgun (WGS) entry which is preliminary data.</text>
</comment>
<proteinExistence type="predicted"/>
<keyword evidence="2" id="KW-1185">Reference proteome</keyword>
<sequence length="227" mass="25739">MPPSRDRDNRGDELGYVFVVTYGRSGSTLLMGLLNSLPGYLLRGENRDAAYHLFRFHQTLAAEKERTPAQASRMRTHPFFGIADVPLARAEAGSRRMLLETLLRPKPDTRVTGFKEIRWAQPDLPEYVAWLRRVFPGARFVVNTRDHAAVLRSGWWAEDPDAGAKLARIERGILAIAEQLDEAAYRVHYDEWTADPTVLRGLVEWLGETWDEDAARAVLARRHSTSG</sequence>
<reference evidence="2" key="1">
    <citation type="journal article" date="2019" name="Int. J. Syst. Evol. Microbiol.">
        <title>The Global Catalogue of Microorganisms (GCM) 10K type strain sequencing project: providing services to taxonomists for standard genome sequencing and annotation.</title>
        <authorList>
            <consortium name="The Broad Institute Genomics Platform"/>
            <consortium name="The Broad Institute Genome Sequencing Center for Infectious Disease"/>
            <person name="Wu L."/>
            <person name="Ma J."/>
        </authorList>
    </citation>
    <scope>NUCLEOTIDE SEQUENCE [LARGE SCALE GENOMIC DNA]</scope>
    <source>
        <strain evidence="2">JCM 18127</strain>
    </source>
</reference>
<dbReference type="Pfam" id="PF13469">
    <property type="entry name" value="Sulfotransfer_3"/>
    <property type="match status" value="1"/>
</dbReference>
<name>A0ABP8VRU0_9ACTN</name>